<reference evidence="2" key="3">
    <citation type="submission" date="2020-05" db="UniProtKB">
        <authorList>
            <consortium name="EnsemblMetazoa"/>
        </authorList>
    </citation>
    <scope>IDENTIFICATION</scope>
    <source>
        <strain evidence="2">USDA</strain>
    </source>
</reference>
<dbReference type="InterPro" id="IPR038606">
    <property type="entry name" value="To_sf"/>
</dbReference>
<gene>
    <name evidence="2" type="primary">8235294</name>
    <name evidence="1" type="ORF">Phum_PHUM535140</name>
</gene>
<evidence type="ECO:0000313" key="3">
    <source>
        <dbReference type="Proteomes" id="UP000009046"/>
    </source>
</evidence>
<dbReference type="Proteomes" id="UP000009046">
    <property type="component" value="Unassembled WGS sequence"/>
</dbReference>
<reference evidence="1" key="1">
    <citation type="submission" date="2007-04" db="EMBL/GenBank/DDBJ databases">
        <title>Annotation of Pediculus humanus corporis strain USDA.</title>
        <authorList>
            <person name="Kirkness E."/>
            <person name="Hannick L."/>
            <person name="Hass B."/>
            <person name="Bruggner R."/>
            <person name="Lawson D."/>
            <person name="Bidwell S."/>
            <person name="Joardar V."/>
            <person name="Caler E."/>
            <person name="Walenz B."/>
            <person name="Inman J."/>
            <person name="Schobel S."/>
            <person name="Galinsky K."/>
            <person name="Amedeo P."/>
            <person name="Strausberg R."/>
        </authorList>
    </citation>
    <scope>NUCLEOTIDE SEQUENCE</scope>
    <source>
        <strain evidence="1">USDA</strain>
    </source>
</reference>
<dbReference type="Gene3D" id="3.15.10.30">
    <property type="entry name" value="Haemolymph juvenile hormone binding protein"/>
    <property type="match status" value="1"/>
</dbReference>
<dbReference type="Pfam" id="PF06585">
    <property type="entry name" value="JHBP"/>
    <property type="match status" value="1"/>
</dbReference>
<dbReference type="CTD" id="8235294"/>
<dbReference type="RefSeq" id="XP_002431549.1">
    <property type="nucleotide sequence ID" value="XM_002431504.1"/>
</dbReference>
<proteinExistence type="predicted"/>
<dbReference type="VEuPathDB" id="VectorBase:PHUM535140"/>
<dbReference type="SMART" id="SM00700">
    <property type="entry name" value="JHBP"/>
    <property type="match status" value="1"/>
</dbReference>
<dbReference type="GeneID" id="8235294"/>
<evidence type="ECO:0000313" key="2">
    <source>
        <dbReference type="EnsemblMetazoa" id="PHUM535140-PA"/>
    </source>
</evidence>
<dbReference type="eggNOG" id="ENOG502RWI0">
    <property type="taxonomic scope" value="Eukaryota"/>
</dbReference>
<dbReference type="OrthoDB" id="8190514at2759"/>
<accession>E0VZK5</accession>
<dbReference type="PANTHER" id="PTHR11008:SF32">
    <property type="entry name" value="CIRCADIAN CLOCK-CONTROLLED PROTEIN DAYWAKE-RELATED"/>
    <property type="match status" value="1"/>
</dbReference>
<dbReference type="OMA" id="IKIRIWI"/>
<dbReference type="HOGENOM" id="CLU_069908_6_0_1"/>
<dbReference type="InParanoid" id="E0VZK5"/>
<dbReference type="GO" id="GO:0005615">
    <property type="term" value="C:extracellular space"/>
    <property type="evidence" value="ECO:0007669"/>
    <property type="project" value="TreeGrafter"/>
</dbReference>
<dbReference type="KEGG" id="phu:Phum_PHUM535140"/>
<sequence>MKFSLPQMTIKSHYEMSGRILILPISGSGPSYLILRELTFTYDFPYEISKKNGKDYVKPIKGQITYDFKGMKLQFDNLFNGDKLLGPETNNFLNENWKEVSKELGPGVAEALAEVVHLILSNVSDLVPYDDLFPEKL</sequence>
<dbReference type="EMBL" id="AAZO01006494">
    <property type="status" value="NOT_ANNOTATED_CDS"/>
    <property type="molecule type" value="Genomic_DNA"/>
</dbReference>
<keyword evidence="3" id="KW-1185">Reference proteome</keyword>
<name>E0VZK5_PEDHC</name>
<dbReference type="PANTHER" id="PTHR11008">
    <property type="entry name" value="PROTEIN TAKEOUT-LIKE PROTEIN"/>
    <property type="match status" value="1"/>
</dbReference>
<dbReference type="STRING" id="121224.E0VZK5"/>
<organism>
    <name type="scientific">Pediculus humanus subsp. corporis</name>
    <name type="common">Body louse</name>
    <dbReference type="NCBI Taxonomy" id="121224"/>
    <lineage>
        <taxon>Eukaryota</taxon>
        <taxon>Metazoa</taxon>
        <taxon>Ecdysozoa</taxon>
        <taxon>Arthropoda</taxon>
        <taxon>Hexapoda</taxon>
        <taxon>Insecta</taxon>
        <taxon>Pterygota</taxon>
        <taxon>Neoptera</taxon>
        <taxon>Paraneoptera</taxon>
        <taxon>Psocodea</taxon>
        <taxon>Troctomorpha</taxon>
        <taxon>Phthiraptera</taxon>
        <taxon>Anoplura</taxon>
        <taxon>Pediculidae</taxon>
        <taxon>Pediculus</taxon>
    </lineage>
</organism>
<dbReference type="AlphaFoldDB" id="E0VZK5"/>
<reference evidence="1" key="2">
    <citation type="submission" date="2007-04" db="EMBL/GenBank/DDBJ databases">
        <title>The genome of the human body louse.</title>
        <authorList>
            <consortium name="The Human Body Louse Genome Consortium"/>
            <person name="Kirkness E."/>
            <person name="Walenz B."/>
            <person name="Hass B."/>
            <person name="Bruggner R."/>
            <person name="Strausberg R."/>
        </authorList>
    </citation>
    <scope>NUCLEOTIDE SEQUENCE</scope>
    <source>
        <strain evidence="1">USDA</strain>
    </source>
</reference>
<dbReference type="EnsemblMetazoa" id="PHUM535140-RA">
    <property type="protein sequence ID" value="PHUM535140-PA"/>
    <property type="gene ID" value="PHUM535140"/>
</dbReference>
<protein>
    <submittedName>
        <fullName evidence="1">Protein takeout, putative</fullName>
    </submittedName>
</protein>
<evidence type="ECO:0000313" key="1">
    <source>
        <dbReference type="EMBL" id="EEB18811.1"/>
    </source>
</evidence>
<dbReference type="InterPro" id="IPR010562">
    <property type="entry name" value="Haemolymph_juvenile_hormone-bd"/>
</dbReference>
<dbReference type="EMBL" id="DS235853">
    <property type="protein sequence ID" value="EEB18811.1"/>
    <property type="molecule type" value="Genomic_DNA"/>
</dbReference>